<evidence type="ECO:0000256" key="2">
    <source>
        <dbReference type="ARBA" id="ARBA00022692"/>
    </source>
</evidence>
<dbReference type="InterPro" id="IPR036259">
    <property type="entry name" value="MFS_trans_sf"/>
</dbReference>
<feature type="transmembrane region" description="Helical" evidence="5">
    <location>
        <begin position="405"/>
        <end position="424"/>
    </location>
</feature>
<feature type="transmembrane region" description="Helical" evidence="5">
    <location>
        <begin position="502"/>
        <end position="520"/>
    </location>
</feature>
<comment type="caution">
    <text evidence="7">The sequence shown here is derived from an EMBL/GenBank/DDBJ whole genome shotgun (WGS) entry which is preliminary data.</text>
</comment>
<evidence type="ECO:0000256" key="3">
    <source>
        <dbReference type="ARBA" id="ARBA00022989"/>
    </source>
</evidence>
<sequence>MMGVGKETSPRNGVPDGSITYRYLTFDTHLTPITTPIIIQGRVEKQLSPPDLSSLTDPFRWSQARKSTLVALSCVATMFTAYAGGCYATPIPEMASYWNLSETALDSGLLIFTVGFALAPMILAPLSEINGRRPIFLTTGVLFVIFSVCCGVTRSFAGMMIARFLAGCAGSTFSAIIGGVVADMYRFEDRNTPMTFFTTFVVIGCGLGPLVSGFISQNASWRWVFYASALELAGVVIAMLFFFRETRGNITLRKKADLLNSWYQACEDAGHSIMDVDVNVSIEKSQNTNQPNGERIRWRVRADVERQSIRQMIQASLYLPFYLLLTEPVVFFFSLWMAFAWAILWIMYGALPDMYQNVYGFNQQQQGATFASVIIGAIVSAMLSIAYERFRTRTGRASFTPEQRLYYPGIGSILLPIGLFWFGWTSREDIHWIVPTLAIFCLTMGIFSIILAVVNYLADTYHQYSSSAMAAMSFCRNIAGGTFTMFTRQIFQGLGWGGGSSMLGGVAILLSLVPWVLIAYGPRIRARSKFASGLVE</sequence>
<dbReference type="Pfam" id="PF07690">
    <property type="entry name" value="MFS_1"/>
    <property type="match status" value="1"/>
</dbReference>
<dbReference type="EMBL" id="MIKG01000009">
    <property type="protein sequence ID" value="RAO69193.1"/>
    <property type="molecule type" value="Genomic_DNA"/>
</dbReference>
<evidence type="ECO:0000256" key="4">
    <source>
        <dbReference type="ARBA" id="ARBA00023136"/>
    </source>
</evidence>
<evidence type="ECO:0000256" key="5">
    <source>
        <dbReference type="SAM" id="Phobius"/>
    </source>
</evidence>
<keyword evidence="2 5" id="KW-0812">Transmembrane</keyword>
<protein>
    <recommendedName>
        <fullName evidence="6">Major facilitator superfamily (MFS) profile domain-containing protein</fullName>
    </recommendedName>
</protein>
<feature type="transmembrane region" description="Helical" evidence="5">
    <location>
        <begin position="135"/>
        <end position="154"/>
    </location>
</feature>
<dbReference type="GeneID" id="63794421"/>
<reference evidence="7 8" key="1">
    <citation type="journal article" date="2017" name="Biotechnol. Biofuels">
        <title>Differential beta-glucosidase expression as a function of carbon source availability in Talaromyces amestolkiae: a genomic and proteomic approach.</title>
        <authorList>
            <person name="de Eugenio L.I."/>
            <person name="Mendez-Liter J.A."/>
            <person name="Nieto-Dominguez M."/>
            <person name="Alonso L."/>
            <person name="Gil-Munoz J."/>
            <person name="Barriuso J."/>
            <person name="Prieto A."/>
            <person name="Martinez M.J."/>
        </authorList>
    </citation>
    <scope>NUCLEOTIDE SEQUENCE [LARGE SCALE GENOMIC DNA]</scope>
    <source>
        <strain evidence="7 8">CIB</strain>
    </source>
</reference>
<dbReference type="RefSeq" id="XP_040733709.1">
    <property type="nucleotide sequence ID" value="XM_040877656.1"/>
</dbReference>
<feature type="transmembrane region" description="Helical" evidence="5">
    <location>
        <begin position="368"/>
        <end position="385"/>
    </location>
</feature>
<comment type="subcellular location">
    <subcellularLocation>
        <location evidence="1">Membrane</location>
        <topology evidence="1">Multi-pass membrane protein</topology>
    </subcellularLocation>
</comment>
<feature type="transmembrane region" description="Helical" evidence="5">
    <location>
        <begin position="317"/>
        <end position="348"/>
    </location>
</feature>
<dbReference type="PANTHER" id="PTHR23502">
    <property type="entry name" value="MAJOR FACILITATOR SUPERFAMILY"/>
    <property type="match status" value="1"/>
</dbReference>
<feature type="transmembrane region" description="Helical" evidence="5">
    <location>
        <begin position="470"/>
        <end position="490"/>
    </location>
</feature>
<dbReference type="Gene3D" id="1.20.1250.20">
    <property type="entry name" value="MFS general substrate transporter like domains"/>
    <property type="match status" value="1"/>
</dbReference>
<gene>
    <name evidence="7" type="ORF">BHQ10_005205</name>
</gene>
<accession>A0A364L054</accession>
<dbReference type="AlphaFoldDB" id="A0A364L054"/>
<feature type="transmembrane region" description="Helical" evidence="5">
    <location>
        <begin position="160"/>
        <end position="182"/>
    </location>
</feature>
<organism evidence="7 8">
    <name type="scientific">Talaromyces amestolkiae</name>
    <dbReference type="NCBI Taxonomy" id="1196081"/>
    <lineage>
        <taxon>Eukaryota</taxon>
        <taxon>Fungi</taxon>
        <taxon>Dikarya</taxon>
        <taxon>Ascomycota</taxon>
        <taxon>Pezizomycotina</taxon>
        <taxon>Eurotiomycetes</taxon>
        <taxon>Eurotiomycetidae</taxon>
        <taxon>Eurotiales</taxon>
        <taxon>Trichocomaceae</taxon>
        <taxon>Talaromyces</taxon>
        <taxon>Talaromyces sect. Talaromyces</taxon>
    </lineage>
</organism>
<dbReference type="GO" id="GO:0022857">
    <property type="term" value="F:transmembrane transporter activity"/>
    <property type="evidence" value="ECO:0007669"/>
    <property type="project" value="InterPro"/>
</dbReference>
<evidence type="ECO:0000313" key="8">
    <source>
        <dbReference type="Proteomes" id="UP000249363"/>
    </source>
</evidence>
<evidence type="ECO:0000313" key="7">
    <source>
        <dbReference type="EMBL" id="RAO69193.1"/>
    </source>
</evidence>
<feature type="transmembrane region" description="Helical" evidence="5">
    <location>
        <begin position="430"/>
        <end position="458"/>
    </location>
</feature>
<dbReference type="OrthoDB" id="4050368at2759"/>
<dbReference type="SUPFAM" id="SSF103473">
    <property type="entry name" value="MFS general substrate transporter"/>
    <property type="match status" value="1"/>
</dbReference>
<feature type="transmembrane region" description="Helical" evidence="5">
    <location>
        <begin position="223"/>
        <end position="243"/>
    </location>
</feature>
<dbReference type="PROSITE" id="PS50850">
    <property type="entry name" value="MFS"/>
    <property type="match status" value="1"/>
</dbReference>
<feature type="transmembrane region" description="Helical" evidence="5">
    <location>
        <begin position="194"/>
        <end position="217"/>
    </location>
</feature>
<feature type="transmembrane region" description="Helical" evidence="5">
    <location>
        <begin position="69"/>
        <end position="91"/>
    </location>
</feature>
<keyword evidence="3 5" id="KW-1133">Transmembrane helix</keyword>
<dbReference type="PANTHER" id="PTHR23502:SF134">
    <property type="entry name" value="MAJOR FACILITATOR SUPERFAMILY (MFS) PROFILE DOMAIN-CONTAINING PROTEIN-RELATED"/>
    <property type="match status" value="1"/>
</dbReference>
<evidence type="ECO:0000259" key="6">
    <source>
        <dbReference type="PROSITE" id="PS50850"/>
    </source>
</evidence>
<feature type="domain" description="Major facilitator superfamily (MFS) profile" evidence="6">
    <location>
        <begin position="69"/>
        <end position="523"/>
    </location>
</feature>
<dbReference type="InterPro" id="IPR020846">
    <property type="entry name" value="MFS_dom"/>
</dbReference>
<dbReference type="STRING" id="1196081.A0A364L054"/>
<proteinExistence type="predicted"/>
<evidence type="ECO:0000256" key="1">
    <source>
        <dbReference type="ARBA" id="ARBA00004141"/>
    </source>
</evidence>
<dbReference type="GO" id="GO:0005886">
    <property type="term" value="C:plasma membrane"/>
    <property type="evidence" value="ECO:0007669"/>
    <property type="project" value="TreeGrafter"/>
</dbReference>
<dbReference type="Proteomes" id="UP000249363">
    <property type="component" value="Unassembled WGS sequence"/>
</dbReference>
<keyword evidence="8" id="KW-1185">Reference proteome</keyword>
<dbReference type="InterPro" id="IPR011701">
    <property type="entry name" value="MFS"/>
</dbReference>
<feature type="transmembrane region" description="Helical" evidence="5">
    <location>
        <begin position="103"/>
        <end position="123"/>
    </location>
</feature>
<keyword evidence="4 5" id="KW-0472">Membrane</keyword>
<name>A0A364L054_TALAM</name>